<dbReference type="SMART" id="SM00356">
    <property type="entry name" value="ZnF_C3H1"/>
    <property type="match status" value="5"/>
</dbReference>
<gene>
    <name evidence="8" type="ORF">A4U43_C05F31960</name>
</gene>
<dbReference type="EMBL" id="CM007385">
    <property type="protein sequence ID" value="ONK70266.1"/>
    <property type="molecule type" value="Genomic_DNA"/>
</dbReference>
<evidence type="ECO:0000313" key="9">
    <source>
        <dbReference type="Proteomes" id="UP000243459"/>
    </source>
</evidence>
<sequence length="454" mass="49660">MPDHGEFQNNVVSSSSNGAAPENLEDAIWRLKVEDSKQEGLDGNQNLYPDRPGAPDCIYYLRTGLCGYGSNCRYNHPTYNGQGTQDRAELPERVGQPDCQYFLKTGTCKFGATCKYHHPRDRHDVRPASLNILGLPMRQDEKSCPYYMRTGSCKFGFACKFNHPQPATLGPVFPVTPPSAYGPTGSSVAPPSSLPVIGGLSAWPSARPYLTSPRMQGLPAYMPVVLPSSQGAMSMQQGWTAYTGSASQFPSTDSFGPTQVPNPKLHAQSASSTAINLPERPDQPECQYYMKTGICKYGTTCKYHHPKERWSESPPTLGPLGLPLRPGHPACTSYSLYGSCRFGAACKYDHPLMGFYNYAMPTYSVPDPSALFPPNHSNSPQVTWASASEASFSKTLRLPDRLQKSDEKNNKEANATSHDNNDRVNDPPPTQKTSPSTDNAPSTDSTENTQNHSD</sequence>
<dbReference type="AlphaFoldDB" id="A0A5P1EW49"/>
<feature type="domain" description="C3H1-type" evidence="7">
    <location>
        <begin position="51"/>
        <end position="79"/>
    </location>
</feature>
<evidence type="ECO:0000313" key="8">
    <source>
        <dbReference type="EMBL" id="ONK70266.1"/>
    </source>
</evidence>
<organism evidence="8 9">
    <name type="scientific">Asparagus officinalis</name>
    <name type="common">Garden asparagus</name>
    <dbReference type="NCBI Taxonomy" id="4686"/>
    <lineage>
        <taxon>Eukaryota</taxon>
        <taxon>Viridiplantae</taxon>
        <taxon>Streptophyta</taxon>
        <taxon>Embryophyta</taxon>
        <taxon>Tracheophyta</taxon>
        <taxon>Spermatophyta</taxon>
        <taxon>Magnoliopsida</taxon>
        <taxon>Liliopsida</taxon>
        <taxon>Asparagales</taxon>
        <taxon>Asparagaceae</taxon>
        <taxon>Asparagoideae</taxon>
        <taxon>Asparagus</taxon>
    </lineage>
</organism>
<evidence type="ECO:0000259" key="7">
    <source>
        <dbReference type="PROSITE" id="PS50103"/>
    </source>
</evidence>
<dbReference type="OMA" id="IMYGICK"/>
<feature type="domain" description="C3H1-type" evidence="7">
    <location>
        <begin position="93"/>
        <end position="121"/>
    </location>
</feature>
<feature type="domain" description="C3H1-type" evidence="7">
    <location>
        <begin position="325"/>
        <end position="353"/>
    </location>
</feature>
<evidence type="ECO:0000256" key="2">
    <source>
        <dbReference type="ARBA" id="ARBA00022771"/>
    </source>
</evidence>
<feature type="zinc finger region" description="C3H1-type" evidence="5">
    <location>
        <begin position="280"/>
        <end position="308"/>
    </location>
</feature>
<dbReference type="OrthoDB" id="411372at2759"/>
<dbReference type="Pfam" id="PF00642">
    <property type="entry name" value="zf-CCCH"/>
    <property type="match status" value="5"/>
</dbReference>
<keyword evidence="3 5" id="KW-0862">Zinc</keyword>
<feature type="zinc finger region" description="C3H1-type" evidence="5">
    <location>
        <begin position="138"/>
        <end position="166"/>
    </location>
</feature>
<dbReference type="PANTHER" id="PTHR12506">
    <property type="entry name" value="PROTEIN PHOSPHATASE RELATED"/>
    <property type="match status" value="1"/>
</dbReference>
<dbReference type="Gramene" id="ONK70266">
    <property type="protein sequence ID" value="ONK70266"/>
    <property type="gene ID" value="A4U43_C05F31960"/>
</dbReference>
<protein>
    <recommendedName>
        <fullName evidence="7">C3H1-type domain-containing protein</fullName>
    </recommendedName>
</protein>
<evidence type="ECO:0000256" key="6">
    <source>
        <dbReference type="SAM" id="MobiDB-lite"/>
    </source>
</evidence>
<feature type="zinc finger region" description="C3H1-type" evidence="5">
    <location>
        <begin position="51"/>
        <end position="79"/>
    </location>
</feature>
<evidence type="ECO:0000256" key="1">
    <source>
        <dbReference type="ARBA" id="ARBA00022723"/>
    </source>
</evidence>
<feature type="compositionally biased region" description="Basic and acidic residues" evidence="6">
    <location>
        <begin position="397"/>
        <end position="411"/>
    </location>
</feature>
<dbReference type="InterPro" id="IPR050974">
    <property type="entry name" value="Plant_ZF_CCCH"/>
</dbReference>
<keyword evidence="2 5" id="KW-0863">Zinc-finger</keyword>
<dbReference type="GO" id="GO:0003729">
    <property type="term" value="F:mRNA binding"/>
    <property type="evidence" value="ECO:0007669"/>
    <property type="project" value="TreeGrafter"/>
</dbReference>
<dbReference type="Proteomes" id="UP000243459">
    <property type="component" value="Chromosome 5"/>
</dbReference>
<feature type="zinc finger region" description="C3H1-type" evidence="5">
    <location>
        <begin position="93"/>
        <end position="121"/>
    </location>
</feature>
<name>A0A5P1EW49_ASPOF</name>
<evidence type="ECO:0000256" key="4">
    <source>
        <dbReference type="ARBA" id="ARBA00023125"/>
    </source>
</evidence>
<feature type="region of interest" description="Disordered" evidence="6">
    <location>
        <begin position="395"/>
        <end position="454"/>
    </location>
</feature>
<dbReference type="GO" id="GO:0003677">
    <property type="term" value="F:DNA binding"/>
    <property type="evidence" value="ECO:0007669"/>
    <property type="project" value="UniProtKB-KW"/>
</dbReference>
<feature type="zinc finger region" description="C3H1-type" evidence="5">
    <location>
        <begin position="325"/>
        <end position="353"/>
    </location>
</feature>
<dbReference type="Gene3D" id="2.30.30.1190">
    <property type="match status" value="1"/>
</dbReference>
<dbReference type="SUPFAM" id="SSF90229">
    <property type="entry name" value="CCCH zinc finger"/>
    <property type="match status" value="4"/>
</dbReference>
<dbReference type="InterPro" id="IPR000571">
    <property type="entry name" value="Znf_CCCH"/>
</dbReference>
<evidence type="ECO:0000256" key="5">
    <source>
        <dbReference type="PROSITE-ProRule" id="PRU00723"/>
    </source>
</evidence>
<accession>A0A5P1EW49</accession>
<keyword evidence="9" id="KW-1185">Reference proteome</keyword>
<dbReference type="Gene3D" id="4.10.1000.10">
    <property type="entry name" value="Zinc finger, CCCH-type"/>
    <property type="match status" value="2"/>
</dbReference>
<feature type="domain" description="C3H1-type" evidence="7">
    <location>
        <begin position="280"/>
        <end position="308"/>
    </location>
</feature>
<keyword evidence="4" id="KW-0238">DNA-binding</keyword>
<dbReference type="PROSITE" id="PS50103">
    <property type="entry name" value="ZF_C3H1"/>
    <property type="match status" value="5"/>
</dbReference>
<keyword evidence="1 5" id="KW-0479">Metal-binding</keyword>
<proteinExistence type="predicted"/>
<evidence type="ECO:0000256" key="3">
    <source>
        <dbReference type="ARBA" id="ARBA00022833"/>
    </source>
</evidence>
<dbReference type="PANTHER" id="PTHR12506:SF50">
    <property type="entry name" value="ZINC FINGER CCCH DOMAIN-CONTAINING PROTEIN 26"/>
    <property type="match status" value="1"/>
</dbReference>
<feature type="compositionally biased region" description="Polar residues" evidence="6">
    <location>
        <begin position="431"/>
        <end position="454"/>
    </location>
</feature>
<reference evidence="9" key="1">
    <citation type="journal article" date="2017" name="Nat. Commun.">
        <title>The asparagus genome sheds light on the origin and evolution of a young Y chromosome.</title>
        <authorList>
            <person name="Harkess A."/>
            <person name="Zhou J."/>
            <person name="Xu C."/>
            <person name="Bowers J.E."/>
            <person name="Van der Hulst R."/>
            <person name="Ayyampalayam S."/>
            <person name="Mercati F."/>
            <person name="Riccardi P."/>
            <person name="McKain M.R."/>
            <person name="Kakrana A."/>
            <person name="Tang H."/>
            <person name="Ray J."/>
            <person name="Groenendijk J."/>
            <person name="Arikit S."/>
            <person name="Mathioni S.M."/>
            <person name="Nakano M."/>
            <person name="Shan H."/>
            <person name="Telgmann-Rauber A."/>
            <person name="Kanno A."/>
            <person name="Yue Z."/>
            <person name="Chen H."/>
            <person name="Li W."/>
            <person name="Chen Y."/>
            <person name="Xu X."/>
            <person name="Zhang Y."/>
            <person name="Luo S."/>
            <person name="Chen H."/>
            <person name="Gao J."/>
            <person name="Mao Z."/>
            <person name="Pires J.C."/>
            <person name="Luo M."/>
            <person name="Kudrna D."/>
            <person name="Wing R.A."/>
            <person name="Meyers B.C."/>
            <person name="Yi K."/>
            <person name="Kong H."/>
            <person name="Lavrijsen P."/>
            <person name="Sunseri F."/>
            <person name="Falavigna A."/>
            <person name="Ye Y."/>
            <person name="Leebens-Mack J.H."/>
            <person name="Chen G."/>
        </authorList>
    </citation>
    <scope>NUCLEOTIDE SEQUENCE [LARGE SCALE GENOMIC DNA]</scope>
    <source>
        <strain evidence="9">cv. DH0086</strain>
    </source>
</reference>
<dbReference type="GO" id="GO:0008270">
    <property type="term" value="F:zinc ion binding"/>
    <property type="evidence" value="ECO:0007669"/>
    <property type="project" value="UniProtKB-KW"/>
</dbReference>
<feature type="domain" description="C3H1-type" evidence="7">
    <location>
        <begin position="138"/>
        <end position="166"/>
    </location>
</feature>
<dbReference type="InterPro" id="IPR036855">
    <property type="entry name" value="Znf_CCCH_sf"/>
</dbReference>